<feature type="transmembrane region" description="Helical" evidence="1">
    <location>
        <begin position="98"/>
        <end position="117"/>
    </location>
</feature>
<feature type="domain" description="FecR protein" evidence="2">
    <location>
        <begin position="133"/>
        <end position="219"/>
    </location>
</feature>
<dbReference type="PANTHER" id="PTHR30273">
    <property type="entry name" value="PERIPLASMIC SIGNAL SENSOR AND SIGMA FACTOR ACTIVATOR FECR-RELATED"/>
    <property type="match status" value="1"/>
</dbReference>
<dbReference type="PANTHER" id="PTHR30273:SF2">
    <property type="entry name" value="PROTEIN FECR"/>
    <property type="match status" value="1"/>
</dbReference>
<evidence type="ECO:0000313" key="4">
    <source>
        <dbReference type="EMBL" id="GAA6168865.1"/>
    </source>
</evidence>
<evidence type="ECO:0000259" key="2">
    <source>
        <dbReference type="Pfam" id="PF04773"/>
    </source>
</evidence>
<protein>
    <submittedName>
        <fullName evidence="4">FecR family protein</fullName>
    </submittedName>
</protein>
<keyword evidence="1" id="KW-1133">Transmembrane helix</keyword>
<evidence type="ECO:0000313" key="5">
    <source>
        <dbReference type="Proteomes" id="UP001465153"/>
    </source>
</evidence>
<dbReference type="InterPro" id="IPR032623">
    <property type="entry name" value="FecR_N"/>
</dbReference>
<dbReference type="Gene3D" id="2.60.120.1440">
    <property type="match status" value="1"/>
</dbReference>
<dbReference type="EMBL" id="BAABWN010000008">
    <property type="protein sequence ID" value="GAA6168865.1"/>
    <property type="molecule type" value="Genomic_DNA"/>
</dbReference>
<accession>A0ABQ0AB33</accession>
<comment type="caution">
    <text evidence="4">The sequence shown here is derived from an EMBL/GenBank/DDBJ whole genome shotgun (WGS) entry which is preliminary data.</text>
</comment>
<dbReference type="InterPro" id="IPR006860">
    <property type="entry name" value="FecR"/>
</dbReference>
<name>A0ABQ0AB33_9GAMM</name>
<evidence type="ECO:0000256" key="1">
    <source>
        <dbReference type="SAM" id="Phobius"/>
    </source>
</evidence>
<dbReference type="PIRSF" id="PIRSF018266">
    <property type="entry name" value="FecR"/>
    <property type="match status" value="1"/>
</dbReference>
<evidence type="ECO:0000259" key="3">
    <source>
        <dbReference type="Pfam" id="PF16220"/>
    </source>
</evidence>
<reference evidence="4 5" key="1">
    <citation type="submission" date="2024-04" db="EMBL/GenBank/DDBJ databases">
        <title>Draft genome sequence of Sessilibacter corallicola NBRC 116591.</title>
        <authorList>
            <person name="Miyakawa T."/>
            <person name="Kusuya Y."/>
            <person name="Miura T."/>
        </authorList>
    </citation>
    <scope>NUCLEOTIDE SEQUENCE [LARGE SCALE GENOMIC DNA]</scope>
    <source>
        <strain evidence="4 5">KU-00831-HH</strain>
    </source>
</reference>
<feature type="domain" description="FecR N-terminal" evidence="3">
    <location>
        <begin position="14"/>
        <end position="54"/>
    </location>
</feature>
<dbReference type="Proteomes" id="UP001465153">
    <property type="component" value="Unassembled WGS sequence"/>
</dbReference>
<keyword evidence="1" id="KW-0812">Transmembrane</keyword>
<sequence>MHQDSNSQYDQALDQASEWIVKLRAPEVTELERVEFSRWLNSSNMHLRAFDEMMDLWGVMGDVDEQILIEPDKNEKNEKEDNRPSLVSKILQMRSTGFITSLTAVAGVVLAVALLILSPSESSEFMEYKLLPGEDALVLLDDGTNIHLNTRSHVKITYTKDLRLVELLSGEAYFEVASNKTRPFVVDTGKGTVTAIGTAFNINRNNRIDTISVTEGMVRVKQKKDATTPYPASKFVKENFRTQLSSNGLTEVEKIDQTKTVEWLSQTITYKNSPIPVVLTELNRYLAEPVNFVPSTLNHLRVSGTFSTEVPEDTLNALLSSFDLSMADNREILASDCTH</sequence>
<dbReference type="Pfam" id="PF04773">
    <property type="entry name" value="FecR"/>
    <property type="match status" value="1"/>
</dbReference>
<keyword evidence="1" id="KW-0472">Membrane</keyword>
<dbReference type="InterPro" id="IPR012373">
    <property type="entry name" value="Ferrdict_sens_TM"/>
</dbReference>
<dbReference type="RefSeq" id="WP_353303561.1">
    <property type="nucleotide sequence ID" value="NZ_BAABWN010000008.1"/>
</dbReference>
<proteinExistence type="predicted"/>
<keyword evidence="5" id="KW-1185">Reference proteome</keyword>
<gene>
    <name evidence="4" type="ORF">NBRC116591_26760</name>
</gene>
<dbReference type="Pfam" id="PF16220">
    <property type="entry name" value="DUF4880"/>
    <property type="match status" value="1"/>
</dbReference>
<organism evidence="4 5">
    <name type="scientific">Sessilibacter corallicola</name>
    <dbReference type="NCBI Taxonomy" id="2904075"/>
    <lineage>
        <taxon>Bacteria</taxon>
        <taxon>Pseudomonadati</taxon>
        <taxon>Pseudomonadota</taxon>
        <taxon>Gammaproteobacteria</taxon>
        <taxon>Cellvibrionales</taxon>
        <taxon>Cellvibrionaceae</taxon>
        <taxon>Sessilibacter</taxon>
    </lineage>
</organism>